<feature type="chain" id="PRO_5039376732" evidence="4">
    <location>
        <begin position="22"/>
        <end position="428"/>
    </location>
</feature>
<dbReference type="GO" id="GO:0055052">
    <property type="term" value="C:ATP-binding cassette (ABC) transporter complex, substrate-binding subunit-containing"/>
    <property type="evidence" value="ECO:0007669"/>
    <property type="project" value="TreeGrafter"/>
</dbReference>
<keyword evidence="2" id="KW-0813">Transport</keyword>
<keyword evidence="3 4" id="KW-0732">Signal</keyword>
<name>A0A0C2FZF6_9ACTN</name>
<dbReference type="SUPFAM" id="SSF53850">
    <property type="entry name" value="Periplasmic binding protein-like II"/>
    <property type="match status" value="1"/>
</dbReference>
<dbReference type="AlphaFoldDB" id="A0A0C2FZF6"/>
<evidence type="ECO:0000256" key="1">
    <source>
        <dbReference type="ARBA" id="ARBA00008520"/>
    </source>
</evidence>
<evidence type="ECO:0000256" key="3">
    <source>
        <dbReference type="ARBA" id="ARBA00022729"/>
    </source>
</evidence>
<organism evidence="5 6">
    <name type="scientific">Streptomonospora alba</name>
    <dbReference type="NCBI Taxonomy" id="183763"/>
    <lineage>
        <taxon>Bacteria</taxon>
        <taxon>Bacillati</taxon>
        <taxon>Actinomycetota</taxon>
        <taxon>Actinomycetes</taxon>
        <taxon>Streptosporangiales</taxon>
        <taxon>Nocardiopsidaceae</taxon>
        <taxon>Streptomonospora</taxon>
    </lineage>
</organism>
<feature type="signal peptide" evidence="4">
    <location>
        <begin position="1"/>
        <end position="21"/>
    </location>
</feature>
<evidence type="ECO:0000256" key="2">
    <source>
        <dbReference type="ARBA" id="ARBA00022448"/>
    </source>
</evidence>
<proteinExistence type="inferred from homology"/>
<dbReference type="GO" id="GO:0015768">
    <property type="term" value="P:maltose transport"/>
    <property type="evidence" value="ECO:0007669"/>
    <property type="project" value="TreeGrafter"/>
</dbReference>
<dbReference type="PANTHER" id="PTHR30061">
    <property type="entry name" value="MALTOSE-BINDING PERIPLASMIC PROTEIN"/>
    <property type="match status" value="1"/>
</dbReference>
<evidence type="ECO:0000313" key="5">
    <source>
        <dbReference type="EMBL" id="KIH96443.1"/>
    </source>
</evidence>
<dbReference type="GO" id="GO:1901982">
    <property type="term" value="F:maltose binding"/>
    <property type="evidence" value="ECO:0007669"/>
    <property type="project" value="TreeGrafter"/>
</dbReference>
<sequence length="428" mass="45679">MRSLKAAAFSTAVLLAATACGGGGSEGGASEAPDSLTVWVMGTAQDPVKKYFDTVEKRYQQDYPDTSVEVEFVPWADAQQSINNALAGGDAPDVLEVGNDQVANWASQGAIMDISSRTDEWGAVSDMDQAAVEYGAYDGSQYAIPWFAGVRTLYYRADWLKDLGMDPPQTWEELVEVATAIEEEQDVPGFAAPTDFTNGIASFIWSNGGEIAVQQQGEWQGELTSPETQEAIEFYAGLTSEENISPQAYVGENELVPLADMANSEVGMYIDGGWALTSMEEQAEDPAVLEEIKAAPIPGADGPAPAFAGGSALTLFATAEHPDAAWDLLTVMGDKKGGKAYADAAGYFPAYPEMLDDESYQSDPLKAASAEQMKNTQFFPATPNWNAADQDGKILPGAVLDIVKGEDADKVLEEANKELTETLNKPVA</sequence>
<protein>
    <submittedName>
        <fullName evidence="5">ABC transporter substrate-binding protein</fullName>
    </submittedName>
</protein>
<dbReference type="GO" id="GO:0042956">
    <property type="term" value="P:maltodextrin transmembrane transport"/>
    <property type="evidence" value="ECO:0007669"/>
    <property type="project" value="TreeGrafter"/>
</dbReference>
<dbReference type="Proteomes" id="UP000031675">
    <property type="component" value="Unassembled WGS sequence"/>
</dbReference>
<dbReference type="InterPro" id="IPR006059">
    <property type="entry name" value="SBP"/>
</dbReference>
<dbReference type="PANTHER" id="PTHR30061:SF50">
    <property type="entry name" value="MALTOSE_MALTODEXTRIN-BINDING PERIPLASMIC PROTEIN"/>
    <property type="match status" value="1"/>
</dbReference>
<dbReference type="Gene3D" id="3.40.190.10">
    <property type="entry name" value="Periplasmic binding protein-like II"/>
    <property type="match status" value="2"/>
</dbReference>
<keyword evidence="6" id="KW-1185">Reference proteome</keyword>
<evidence type="ECO:0000313" key="6">
    <source>
        <dbReference type="Proteomes" id="UP000031675"/>
    </source>
</evidence>
<comment type="similarity">
    <text evidence="1">Belongs to the bacterial solute-binding protein 1 family.</text>
</comment>
<comment type="caution">
    <text evidence="5">The sequence shown here is derived from an EMBL/GenBank/DDBJ whole genome shotgun (WGS) entry which is preliminary data.</text>
</comment>
<dbReference type="PROSITE" id="PS51257">
    <property type="entry name" value="PROKAR_LIPOPROTEIN"/>
    <property type="match status" value="1"/>
</dbReference>
<evidence type="ECO:0000256" key="4">
    <source>
        <dbReference type="SAM" id="SignalP"/>
    </source>
</evidence>
<reference evidence="6" key="1">
    <citation type="journal article" date="2015" name="Chem. Biol.">
        <title>Structure, bioactivity, and resistance mechanism of streptomonomicin, an unusual lasso Peptide from an understudied halophilic actinomycete.</title>
        <authorList>
            <person name="Metelev M."/>
            <person name="Tietz J.I."/>
            <person name="Melby J.O."/>
            <person name="Blair P.M."/>
            <person name="Zhu L."/>
            <person name="Livnat I."/>
            <person name="Severinov K."/>
            <person name="Mitchell D.A."/>
        </authorList>
    </citation>
    <scope>NUCLEOTIDE SEQUENCE [LARGE SCALE GENOMIC DNA]</scope>
    <source>
        <strain evidence="6">YIM 90003</strain>
    </source>
</reference>
<dbReference type="EMBL" id="JROO01000067">
    <property type="protein sequence ID" value="KIH96443.1"/>
    <property type="molecule type" value="Genomic_DNA"/>
</dbReference>
<gene>
    <name evidence="5" type="ORF">LP52_24930</name>
</gene>
<accession>A0A0C2FZF6</accession>
<dbReference type="OrthoDB" id="9780991at2"/>
<dbReference type="STRING" id="183763.LP52_24930"/>
<dbReference type="RefSeq" id="WP_040276861.1">
    <property type="nucleotide sequence ID" value="NZ_JROO01000067.1"/>
</dbReference>
<dbReference type="Pfam" id="PF01547">
    <property type="entry name" value="SBP_bac_1"/>
    <property type="match status" value="1"/>
</dbReference>